<dbReference type="SMART" id="SM00356">
    <property type="entry name" value="ZnF_C3H1"/>
    <property type="match status" value="1"/>
</dbReference>
<feature type="compositionally biased region" description="Basic residues" evidence="6">
    <location>
        <begin position="843"/>
        <end position="859"/>
    </location>
</feature>
<keyword evidence="2 4" id="KW-0863">Zinc-finger</keyword>
<reference evidence="8 9" key="1">
    <citation type="journal article" date="2022" name="bioRxiv">
        <title>Genomics of Preaxostyla Flagellates Illuminates Evolutionary Transitions and the Path Towards Mitochondrial Loss.</title>
        <authorList>
            <person name="Novak L.V.F."/>
            <person name="Treitli S.C."/>
            <person name="Pyrih J."/>
            <person name="Halakuc P."/>
            <person name="Pipaliya S.V."/>
            <person name="Vacek V."/>
            <person name="Brzon O."/>
            <person name="Soukal P."/>
            <person name="Eme L."/>
            <person name="Dacks J.B."/>
            <person name="Karnkowska A."/>
            <person name="Elias M."/>
            <person name="Hampl V."/>
        </authorList>
    </citation>
    <scope>NUCLEOTIDE SEQUENCE [LARGE SCALE GENOMIC DNA]</scope>
    <source>
        <strain evidence="8">NAU3</strain>
        <tissue evidence="8">Gut</tissue>
    </source>
</reference>
<keyword evidence="3 4" id="KW-0862">Zinc</keyword>
<dbReference type="Pfam" id="PF00642">
    <property type="entry name" value="zf-CCCH"/>
    <property type="match status" value="1"/>
</dbReference>
<proteinExistence type="predicted"/>
<organism evidence="8 9">
    <name type="scientific">Blattamonas nauphoetae</name>
    <dbReference type="NCBI Taxonomy" id="2049346"/>
    <lineage>
        <taxon>Eukaryota</taxon>
        <taxon>Metamonada</taxon>
        <taxon>Preaxostyla</taxon>
        <taxon>Oxymonadida</taxon>
        <taxon>Blattamonas</taxon>
    </lineage>
</organism>
<evidence type="ECO:0000256" key="2">
    <source>
        <dbReference type="ARBA" id="ARBA00022771"/>
    </source>
</evidence>
<evidence type="ECO:0000256" key="4">
    <source>
        <dbReference type="PROSITE-ProRule" id="PRU00723"/>
    </source>
</evidence>
<evidence type="ECO:0000313" key="9">
    <source>
        <dbReference type="Proteomes" id="UP001281761"/>
    </source>
</evidence>
<feature type="region of interest" description="Disordered" evidence="6">
    <location>
        <begin position="1106"/>
        <end position="1132"/>
    </location>
</feature>
<name>A0ABQ9XHP1_9EUKA</name>
<dbReference type="InterPro" id="IPR000571">
    <property type="entry name" value="Znf_CCCH"/>
</dbReference>
<keyword evidence="9" id="KW-1185">Reference proteome</keyword>
<accession>A0ABQ9XHP1</accession>
<feature type="zinc finger region" description="C3H1-type" evidence="4">
    <location>
        <begin position="29"/>
        <end position="57"/>
    </location>
</feature>
<sequence>MHPANNKDRSLQSKDARPHSKSRSSRPTPLKTNECYHWITKGHCKYGKDCCFAHSQSELQPNLQKEGITPTLSKHPISTPSNSTSPIGSKQGTMSQSEKQTVVLEPFSHSLSMEEDPIEITLFYSFSTMEERLQKTLLEYFRFWRSLKVGSLDVFCMPLTRLYVLMKKQSDHKIDVSSSVFGKFHVFCAEMEQKGLLAVETLRGLRCVCRVNEKRMEEMWTEGWKEEQRRLNSAKEKYRLGKARTTSEEEDLAKWEMSTKTPADHSNQALSMKTKEIGSKCGLHAEADLAPNQVEIVFHCRRTNNELALTHFAEENDCGWGGLVVRIWQEEPHPSSGSDDGDQTLHMSTTGSYPTELFVFSTPPFHTRSPDRLSPISLTLTLPSNPPIAPSSIFSCMACFEDGVTPVNGIRSFFVVGRGQRADVIVECGMRVKHAHSLFPTLWKEKEEMARSEEGMNQVTLGRATSSFFPKHPFTITEERPQLDEKPTKYSYKPQHEAEKADIEQDSKVSELRVLSQTDLPAIASVMGVPDKDPNSTTHSFKTVTLQTLGVNFGSVFAVLISPIMSRVFLLGTHPSLVPNTDERECVGVRLHSARVSVAESEPEEGHDVAVFDLLTGKLVSLPSGVFIVAFAALSQSTLSICVPSTQPALQSPFLGLGKGAGKKLPLLNLASNHPFATTVVLREVSGIVVNNEKGTRPAHLPSSFLTPLTTSNSLHPSFTPPLLSKASSSLNSFVPSLSPSLQPVRCLCDFDVHPFITAKLGAYFGHFGISLASPEHPSIPLSPMKVPSFHLRLLDQKEARIQLQRTERRLDELRRTKEAILNQMRTWGMVNEEKPEPTQQKMSRKGKGVTLVKPKHSPILKEKPEQGTIQGVSRLSWKDKVLSKENRNKDVDKQKGSKERESSGKEKESKDKQFIPSNLNSSAAPFVPTRPPHLPHPSQKRAEPKQETDMFSTHSLHSINDAHEPRFLPIYNNALSSPPPNSHFLSPIHTVPSLASLAAHTPHLFTPSFTTLSPPTRFIQTPILVDSHISLPQFGQEGNFLYSDFPSSYSAVFSSFLTNPNTAFPTHFSIFTPKHTESTQTEEMPLWFPSPPLPSLVALTLEKLERGEGESRGADEEGAGIGKDEGWRELV</sequence>
<dbReference type="InterPro" id="IPR036855">
    <property type="entry name" value="Znf_CCCH_sf"/>
</dbReference>
<dbReference type="SUPFAM" id="SSF90229">
    <property type="entry name" value="CCCH zinc finger"/>
    <property type="match status" value="1"/>
</dbReference>
<dbReference type="EMBL" id="JARBJD010000122">
    <property type="protein sequence ID" value="KAK2951229.1"/>
    <property type="molecule type" value="Genomic_DNA"/>
</dbReference>
<gene>
    <name evidence="8" type="ORF">BLNAU_13845</name>
</gene>
<feature type="domain" description="C3H1-type" evidence="7">
    <location>
        <begin position="29"/>
        <end position="57"/>
    </location>
</feature>
<feature type="compositionally biased region" description="Basic and acidic residues" evidence="6">
    <location>
        <begin position="1123"/>
        <end position="1132"/>
    </location>
</feature>
<feature type="coiled-coil region" evidence="5">
    <location>
        <begin position="797"/>
        <end position="824"/>
    </location>
</feature>
<evidence type="ECO:0000256" key="6">
    <source>
        <dbReference type="SAM" id="MobiDB-lite"/>
    </source>
</evidence>
<keyword evidence="1 4" id="KW-0479">Metal-binding</keyword>
<dbReference type="PROSITE" id="PS50103">
    <property type="entry name" value="ZF_C3H1"/>
    <property type="match status" value="1"/>
</dbReference>
<dbReference type="Proteomes" id="UP001281761">
    <property type="component" value="Unassembled WGS sequence"/>
</dbReference>
<evidence type="ECO:0000259" key="7">
    <source>
        <dbReference type="PROSITE" id="PS50103"/>
    </source>
</evidence>
<feature type="region of interest" description="Disordered" evidence="6">
    <location>
        <begin position="830"/>
        <end position="951"/>
    </location>
</feature>
<keyword evidence="5" id="KW-0175">Coiled coil</keyword>
<dbReference type="Gene3D" id="4.10.1000.10">
    <property type="entry name" value="Zinc finger, CCCH-type"/>
    <property type="match status" value="1"/>
</dbReference>
<comment type="caution">
    <text evidence="8">The sequence shown here is derived from an EMBL/GenBank/DDBJ whole genome shotgun (WGS) entry which is preliminary data.</text>
</comment>
<feature type="compositionally biased region" description="Basic and acidic residues" evidence="6">
    <location>
        <begin position="1106"/>
        <end position="1116"/>
    </location>
</feature>
<evidence type="ECO:0000256" key="5">
    <source>
        <dbReference type="SAM" id="Coils"/>
    </source>
</evidence>
<feature type="region of interest" description="Disordered" evidence="6">
    <location>
        <begin position="1"/>
        <end position="31"/>
    </location>
</feature>
<evidence type="ECO:0000256" key="3">
    <source>
        <dbReference type="ARBA" id="ARBA00022833"/>
    </source>
</evidence>
<feature type="compositionally biased region" description="Basic and acidic residues" evidence="6">
    <location>
        <begin position="1"/>
        <end position="18"/>
    </location>
</feature>
<feature type="compositionally biased region" description="Low complexity" evidence="6">
    <location>
        <begin position="76"/>
        <end position="89"/>
    </location>
</feature>
<feature type="compositionally biased region" description="Basic and acidic residues" evidence="6">
    <location>
        <begin position="877"/>
        <end position="914"/>
    </location>
</feature>
<evidence type="ECO:0000313" key="8">
    <source>
        <dbReference type="EMBL" id="KAK2951229.1"/>
    </source>
</evidence>
<evidence type="ECO:0000256" key="1">
    <source>
        <dbReference type="ARBA" id="ARBA00022723"/>
    </source>
</evidence>
<feature type="region of interest" description="Disordered" evidence="6">
    <location>
        <begin position="68"/>
        <end position="98"/>
    </location>
</feature>
<protein>
    <recommendedName>
        <fullName evidence="7">C3H1-type domain-containing protein</fullName>
    </recommendedName>
</protein>